<keyword evidence="5 8" id="KW-0457">Lysine biosynthesis</keyword>
<keyword evidence="6 8" id="KW-0413">Isomerase</keyword>
<feature type="binding site" evidence="8">
    <location>
        <position position="71"/>
    </location>
    <ligand>
        <name>substrate</name>
    </ligand>
</feature>
<evidence type="ECO:0000256" key="6">
    <source>
        <dbReference type="ARBA" id="ARBA00023235"/>
    </source>
</evidence>
<feature type="active site" description="Proton acceptor" evidence="8">
    <location>
        <position position="228"/>
    </location>
</feature>
<evidence type="ECO:0000256" key="2">
    <source>
        <dbReference type="ARBA" id="ARBA00010219"/>
    </source>
</evidence>
<evidence type="ECO:0000256" key="1">
    <source>
        <dbReference type="ARBA" id="ARBA00005196"/>
    </source>
</evidence>
<gene>
    <name evidence="8" type="primary">dapF</name>
    <name evidence="10" type="ORF">JJ842_00575</name>
</gene>
<comment type="subunit">
    <text evidence="8">Homodimer.</text>
</comment>
<comment type="pathway">
    <text evidence="1 8">Amino-acid biosynthesis; L-lysine biosynthesis via DAP pathway; DL-2,6-diaminopimelate from LL-2,6-diaminopimelate: step 1/1.</text>
</comment>
<feature type="binding site" evidence="8">
    <location>
        <position position="14"/>
    </location>
    <ligand>
        <name>substrate</name>
    </ligand>
</feature>
<evidence type="ECO:0000313" key="10">
    <source>
        <dbReference type="EMBL" id="MBO6970406.1"/>
    </source>
</evidence>
<keyword evidence="4 8" id="KW-0028">Amino-acid biosynthesis</keyword>
<dbReference type="Pfam" id="PF01678">
    <property type="entry name" value="DAP_epimerase"/>
    <property type="match status" value="2"/>
</dbReference>
<dbReference type="SUPFAM" id="SSF54506">
    <property type="entry name" value="Diaminopimelate epimerase-like"/>
    <property type="match status" value="2"/>
</dbReference>
<dbReference type="EC" id="5.1.1.7" evidence="3 8"/>
<evidence type="ECO:0000256" key="9">
    <source>
        <dbReference type="PROSITE-ProRule" id="PRU10125"/>
    </source>
</evidence>
<evidence type="ECO:0000256" key="7">
    <source>
        <dbReference type="ARBA" id="ARBA00051712"/>
    </source>
</evidence>
<feature type="binding site" evidence="8">
    <location>
        <position position="201"/>
    </location>
    <ligand>
        <name>substrate</name>
    </ligand>
</feature>
<dbReference type="HAMAP" id="MF_00197">
    <property type="entry name" value="DAP_epimerase"/>
    <property type="match status" value="1"/>
</dbReference>
<evidence type="ECO:0000256" key="8">
    <source>
        <dbReference type="HAMAP-Rule" id="MF_00197"/>
    </source>
</evidence>
<feature type="site" description="Could be important to modulate the pK values of the two catalytic cysteine residues" evidence="8">
    <location>
        <position position="219"/>
    </location>
</feature>
<dbReference type="Proteomes" id="UP000668060">
    <property type="component" value="Unassembled WGS sequence"/>
</dbReference>
<dbReference type="InterPro" id="IPR001653">
    <property type="entry name" value="DAP_epimerase_DapF"/>
</dbReference>
<comment type="subcellular location">
    <subcellularLocation>
        <location evidence="8">Cytoplasm</location>
    </subcellularLocation>
</comment>
<name>A0A9D9BTL1_PROMR</name>
<evidence type="ECO:0000256" key="3">
    <source>
        <dbReference type="ARBA" id="ARBA00013080"/>
    </source>
</evidence>
<evidence type="ECO:0000256" key="4">
    <source>
        <dbReference type="ARBA" id="ARBA00022605"/>
    </source>
</evidence>
<feature type="binding site" evidence="8">
    <location>
        <position position="168"/>
    </location>
    <ligand>
        <name>substrate</name>
    </ligand>
</feature>
<organism evidence="10 11">
    <name type="scientific">Prochlorococcus marinus CUG1433</name>
    <dbReference type="NCBI Taxonomy" id="2774506"/>
    <lineage>
        <taxon>Bacteria</taxon>
        <taxon>Bacillati</taxon>
        <taxon>Cyanobacteriota</taxon>
        <taxon>Cyanophyceae</taxon>
        <taxon>Synechococcales</taxon>
        <taxon>Prochlorococcaceae</taxon>
        <taxon>Prochlorococcus</taxon>
    </lineage>
</organism>
<dbReference type="Gene3D" id="3.10.310.10">
    <property type="entry name" value="Diaminopimelate Epimerase, Chain A, domain 1"/>
    <property type="match status" value="2"/>
</dbReference>
<dbReference type="AlphaFoldDB" id="A0A9D9BTL1"/>
<dbReference type="EMBL" id="JAEPLN010000001">
    <property type="protein sequence ID" value="MBO6970406.1"/>
    <property type="molecule type" value="Genomic_DNA"/>
</dbReference>
<dbReference type="PROSITE" id="PS01326">
    <property type="entry name" value="DAP_EPIMERASE"/>
    <property type="match status" value="1"/>
</dbReference>
<comment type="similarity">
    <text evidence="2 8">Belongs to the diaminopimelate epimerase family.</text>
</comment>
<dbReference type="InterPro" id="IPR018510">
    <property type="entry name" value="DAP_epimerase_AS"/>
</dbReference>
<comment type="caution">
    <text evidence="8">Lacks conserved residue(s) required for the propagation of feature annotation.</text>
</comment>
<evidence type="ECO:0000313" key="11">
    <source>
        <dbReference type="Proteomes" id="UP000668060"/>
    </source>
</evidence>
<dbReference type="GO" id="GO:0008837">
    <property type="term" value="F:diaminopimelate epimerase activity"/>
    <property type="evidence" value="ECO:0007669"/>
    <property type="project" value="UniProtKB-UniRule"/>
</dbReference>
<keyword evidence="8" id="KW-0963">Cytoplasm</keyword>
<feature type="active site" evidence="9">
    <location>
        <position position="80"/>
    </location>
</feature>
<sequence>MKNITFEKYQGNGNDFVVIDCRGNDLYKNYKTNKIFDIQQICNRQFGIGADGVIFIEEPNQDNYAKMIIFNSDGSEAQMCGNGIRCLVEYLHLNDSMNNKNIEYKIETKAGLKIAKYINDEITVKMGVPILESHNIPTTIEKKINSIPSHKFIEKNFNTMGYAVGMGNPHLIFFLKDIDSIVLSRLGPLFEKNELFPEKTNVHFCQILNRDNIKVKVWERGAGPTLACGTGACAIHVAAYKLGLCNSQTIVNLPGGNLKIDWSKDDCEVMMTGNATKVFSGSMLVN</sequence>
<comment type="catalytic activity">
    <reaction evidence="7 8">
        <text>(2S,6S)-2,6-diaminopimelate = meso-2,6-diaminopimelate</text>
        <dbReference type="Rhea" id="RHEA:15393"/>
        <dbReference type="ChEBI" id="CHEBI:57609"/>
        <dbReference type="ChEBI" id="CHEBI:57791"/>
        <dbReference type="EC" id="5.1.1.7"/>
    </reaction>
</comment>
<accession>A0A9D9BTL1</accession>
<dbReference type="GO" id="GO:0005829">
    <property type="term" value="C:cytosol"/>
    <property type="evidence" value="ECO:0007669"/>
    <property type="project" value="TreeGrafter"/>
</dbReference>
<dbReference type="PANTHER" id="PTHR31689:SF0">
    <property type="entry name" value="DIAMINOPIMELATE EPIMERASE"/>
    <property type="match status" value="1"/>
</dbReference>
<dbReference type="PANTHER" id="PTHR31689">
    <property type="entry name" value="DIAMINOPIMELATE EPIMERASE, CHLOROPLASTIC"/>
    <property type="match status" value="1"/>
</dbReference>
<feature type="binding site" evidence="8">
    <location>
        <begin position="81"/>
        <end position="82"/>
    </location>
    <ligand>
        <name>substrate</name>
    </ligand>
</feature>
<feature type="active site" description="Proton donor" evidence="8">
    <location>
        <position position="80"/>
    </location>
</feature>
<feature type="binding site" evidence="8">
    <location>
        <begin position="229"/>
        <end position="230"/>
    </location>
    <ligand>
        <name>substrate</name>
    </ligand>
</feature>
<proteinExistence type="inferred from homology"/>
<feature type="site" description="Could be important to modulate the pK values of the two catalytic cysteine residues" evidence="8">
    <location>
        <position position="170"/>
    </location>
</feature>
<feature type="binding site" evidence="8">
    <location>
        <begin position="219"/>
        <end position="220"/>
    </location>
    <ligand>
        <name>substrate</name>
    </ligand>
</feature>
<dbReference type="NCBIfam" id="TIGR00652">
    <property type="entry name" value="DapF"/>
    <property type="match status" value="1"/>
</dbReference>
<comment type="function">
    <text evidence="8">Catalyzes the stereoinversion of LL-2,6-diaminopimelate (L,L-DAP) to meso-diaminopimelate (meso-DAP), a precursor of L-lysine and an essential component of the bacterial peptidoglycan.</text>
</comment>
<evidence type="ECO:0000256" key="5">
    <source>
        <dbReference type="ARBA" id="ARBA00023154"/>
    </source>
</evidence>
<reference evidence="10" key="1">
    <citation type="journal article" date="2021" name="Front. Mar. Sci.">
        <title>Genomes of Diverse Isolates of Prochlorococcus High-Light-Adapted Clade II in the Western Pacific Ocean.</title>
        <authorList>
            <person name="Yan W."/>
            <person name="Feng X."/>
            <person name="Zhang W."/>
            <person name="Nawaz M.Z."/>
            <person name="Luo T."/>
            <person name="Zhang R."/>
            <person name="Jiao N."/>
        </authorList>
    </citation>
    <scope>NUCLEOTIDE SEQUENCE</scope>
    <source>
        <strain evidence="10">CUG1433</strain>
    </source>
</reference>
<dbReference type="GO" id="GO:0009089">
    <property type="term" value="P:lysine biosynthetic process via diaminopimelate"/>
    <property type="evidence" value="ECO:0007669"/>
    <property type="project" value="UniProtKB-UniRule"/>
</dbReference>
<comment type="caution">
    <text evidence="10">The sequence shown here is derived from an EMBL/GenBank/DDBJ whole genome shotgun (WGS) entry which is preliminary data.</text>
</comment>
<protein>
    <recommendedName>
        <fullName evidence="3 8">Diaminopimelate epimerase</fullName>
        <shortName evidence="8">DAP epimerase</shortName>
        <ecNumber evidence="3 8">5.1.1.7</ecNumber>
    </recommendedName>
    <alternativeName>
        <fullName evidence="8">PLP-independent amino acid racemase</fullName>
    </alternativeName>
</protein>